<accession>A0A8X6RFN6</accession>
<feature type="compositionally biased region" description="Pro residues" evidence="1">
    <location>
        <begin position="49"/>
        <end position="77"/>
    </location>
</feature>
<evidence type="ECO:0000313" key="2">
    <source>
        <dbReference type="EMBL" id="GFX88647.1"/>
    </source>
</evidence>
<proteinExistence type="predicted"/>
<evidence type="ECO:0000313" key="3">
    <source>
        <dbReference type="Proteomes" id="UP000887159"/>
    </source>
</evidence>
<gene>
    <name evidence="2" type="ORF">TNCV_2660581</name>
</gene>
<reference evidence="2" key="1">
    <citation type="submission" date="2020-08" db="EMBL/GenBank/DDBJ databases">
        <title>Multicomponent nature underlies the extraordinary mechanical properties of spider dragline silk.</title>
        <authorList>
            <person name="Kono N."/>
            <person name="Nakamura H."/>
            <person name="Mori M."/>
            <person name="Yoshida Y."/>
            <person name="Ohtoshi R."/>
            <person name="Malay A.D."/>
            <person name="Moran D.A.P."/>
            <person name="Tomita M."/>
            <person name="Numata K."/>
            <person name="Arakawa K."/>
        </authorList>
    </citation>
    <scope>NUCLEOTIDE SEQUENCE</scope>
</reference>
<organism evidence="2 3">
    <name type="scientific">Trichonephila clavipes</name>
    <name type="common">Golden silk orbweaver</name>
    <name type="synonym">Nephila clavipes</name>
    <dbReference type="NCBI Taxonomy" id="2585209"/>
    <lineage>
        <taxon>Eukaryota</taxon>
        <taxon>Metazoa</taxon>
        <taxon>Ecdysozoa</taxon>
        <taxon>Arthropoda</taxon>
        <taxon>Chelicerata</taxon>
        <taxon>Arachnida</taxon>
        <taxon>Araneae</taxon>
        <taxon>Araneomorphae</taxon>
        <taxon>Entelegynae</taxon>
        <taxon>Araneoidea</taxon>
        <taxon>Nephilidae</taxon>
        <taxon>Trichonephila</taxon>
    </lineage>
</organism>
<keyword evidence="3" id="KW-1185">Reference proteome</keyword>
<sequence>MQNSILKLKKYLFTLLSTARPLPSYLHHYAESPVSTLSTPFPVITPTALSPPPPGRTLSPPPPPPGRTLSPPPPPPRQNSHYYTTYIKTYTLVQDLSNRGSLHI</sequence>
<dbReference type="AlphaFoldDB" id="A0A8X6RFN6"/>
<name>A0A8X6RFN6_TRICX</name>
<comment type="caution">
    <text evidence="2">The sequence shown here is derived from an EMBL/GenBank/DDBJ whole genome shotgun (WGS) entry which is preliminary data.</text>
</comment>
<dbReference type="Proteomes" id="UP000887159">
    <property type="component" value="Unassembled WGS sequence"/>
</dbReference>
<dbReference type="EMBL" id="BMAU01021053">
    <property type="protein sequence ID" value="GFX88647.1"/>
    <property type="molecule type" value="Genomic_DNA"/>
</dbReference>
<evidence type="ECO:0000256" key="1">
    <source>
        <dbReference type="SAM" id="MobiDB-lite"/>
    </source>
</evidence>
<feature type="region of interest" description="Disordered" evidence="1">
    <location>
        <begin position="44"/>
        <end position="81"/>
    </location>
</feature>
<protein>
    <submittedName>
        <fullName evidence="2">Uncharacterized protein</fullName>
    </submittedName>
</protein>